<sequence length="168" mass="19018">MKKIAIAFGLLMSGFSFGQIKAIPLNTEEVNRLAYDALSGFSTLKEETINALNIRNNIGFLVEFQHEGKVIGKKIIKLYSALHNMGASYSLSDKSVEMCFKTKDLSDSINFNLLKTNHWKIVHPKGGEEHICTDHLGVDLFHSKDQNNHYQMNSLVDGKIQMILYRLE</sequence>
<dbReference type="AlphaFoldDB" id="A0A380ZT31"/>
<organism evidence="2 3">
    <name type="scientific">Bergeyella zoohelcum</name>
    <dbReference type="NCBI Taxonomy" id="1015"/>
    <lineage>
        <taxon>Bacteria</taxon>
        <taxon>Pseudomonadati</taxon>
        <taxon>Bacteroidota</taxon>
        <taxon>Flavobacteriia</taxon>
        <taxon>Flavobacteriales</taxon>
        <taxon>Weeksellaceae</taxon>
        <taxon>Bergeyella</taxon>
    </lineage>
</organism>
<dbReference type="RefSeq" id="WP_002665068.1">
    <property type="nucleotide sequence ID" value="NZ_UFTJ01000003.1"/>
</dbReference>
<name>A0A380ZT31_9FLAO</name>
<gene>
    <name evidence="2" type="ORF">NCTC11661_01610</name>
</gene>
<evidence type="ECO:0000256" key="1">
    <source>
        <dbReference type="SAM" id="SignalP"/>
    </source>
</evidence>
<proteinExistence type="predicted"/>
<accession>A0A380ZT31</accession>
<reference evidence="2 3" key="1">
    <citation type="submission" date="2018-06" db="EMBL/GenBank/DDBJ databases">
        <authorList>
            <consortium name="Pathogen Informatics"/>
            <person name="Doyle S."/>
        </authorList>
    </citation>
    <scope>NUCLEOTIDE SEQUENCE [LARGE SCALE GENOMIC DNA]</scope>
    <source>
        <strain evidence="2 3">NCTC11661</strain>
    </source>
</reference>
<evidence type="ECO:0000313" key="2">
    <source>
        <dbReference type="EMBL" id="SUV52471.1"/>
    </source>
</evidence>
<feature type="chain" id="PRO_5016590629" evidence="1">
    <location>
        <begin position="19"/>
        <end position="168"/>
    </location>
</feature>
<dbReference type="EMBL" id="UFTJ01000003">
    <property type="protein sequence ID" value="SUV52471.1"/>
    <property type="molecule type" value="Genomic_DNA"/>
</dbReference>
<feature type="signal peptide" evidence="1">
    <location>
        <begin position="1"/>
        <end position="18"/>
    </location>
</feature>
<keyword evidence="1" id="KW-0732">Signal</keyword>
<evidence type="ECO:0000313" key="3">
    <source>
        <dbReference type="Proteomes" id="UP000255515"/>
    </source>
</evidence>
<dbReference type="Proteomes" id="UP000255515">
    <property type="component" value="Unassembled WGS sequence"/>
</dbReference>
<protein>
    <submittedName>
        <fullName evidence="2">Uncharacterized protein</fullName>
    </submittedName>
</protein>